<dbReference type="EMBL" id="FUWX01000038">
    <property type="protein sequence ID" value="SKA09540.1"/>
    <property type="molecule type" value="Genomic_DNA"/>
</dbReference>
<proteinExistence type="predicted"/>
<evidence type="ECO:0000313" key="1">
    <source>
        <dbReference type="EMBL" id="SKA09540.1"/>
    </source>
</evidence>
<evidence type="ECO:0008006" key="3">
    <source>
        <dbReference type="Google" id="ProtNLM"/>
    </source>
</evidence>
<name>A0A1T4R0M9_9FUSO</name>
<reference evidence="1 2" key="1">
    <citation type="submission" date="2017-02" db="EMBL/GenBank/DDBJ databases">
        <authorList>
            <person name="Peterson S.W."/>
        </authorList>
    </citation>
    <scope>NUCLEOTIDE SEQUENCE [LARGE SCALE GENOMIC DNA]</scope>
    <source>
        <strain evidence="1 2">ATCC 700028</strain>
    </source>
</reference>
<gene>
    <name evidence="1" type="ORF">SAMN02745174_02537</name>
</gene>
<keyword evidence="2" id="KW-1185">Reference proteome</keyword>
<organism evidence="1 2">
    <name type="scientific">Cetobacterium ceti</name>
    <dbReference type="NCBI Taxonomy" id="180163"/>
    <lineage>
        <taxon>Bacteria</taxon>
        <taxon>Fusobacteriati</taxon>
        <taxon>Fusobacteriota</taxon>
        <taxon>Fusobacteriia</taxon>
        <taxon>Fusobacteriales</taxon>
        <taxon>Fusobacteriaceae</taxon>
        <taxon>Cetobacterium</taxon>
    </lineage>
</organism>
<dbReference type="Proteomes" id="UP000191153">
    <property type="component" value="Unassembled WGS sequence"/>
</dbReference>
<dbReference type="AlphaFoldDB" id="A0A1T4R0M9"/>
<evidence type="ECO:0000313" key="2">
    <source>
        <dbReference type="Proteomes" id="UP000191153"/>
    </source>
</evidence>
<dbReference type="OrthoDB" id="9963107at2"/>
<protein>
    <recommendedName>
        <fullName evidence="3">Sporulation related domain-containing protein</fullName>
    </recommendedName>
</protein>
<dbReference type="RefSeq" id="WP_159443649.1">
    <property type="nucleotide sequence ID" value="NZ_FUWX01000038.1"/>
</dbReference>
<dbReference type="STRING" id="180163.SAMN02745174_02537"/>
<accession>A0A1T4R0M9</accession>
<sequence>MFEIIVKMNDIEYSYGIFTNKKEAERVMRKLYESEDFDKETEIWID</sequence>